<dbReference type="SUPFAM" id="SSF111369">
    <property type="entry name" value="HlyD-like secretion proteins"/>
    <property type="match status" value="1"/>
</dbReference>
<accession>A0A1I7DV16</accession>
<keyword evidence="4" id="KW-0732">Signal</keyword>
<evidence type="ECO:0000256" key="2">
    <source>
        <dbReference type="ARBA" id="ARBA00022448"/>
    </source>
</evidence>
<dbReference type="RefSeq" id="WP_091697356.1">
    <property type="nucleotide sequence ID" value="NZ_FPBF01000008.1"/>
</dbReference>
<dbReference type="InterPro" id="IPR058792">
    <property type="entry name" value="Beta-barrel_RND_2"/>
</dbReference>
<feature type="domain" description="CusB-like beta-barrel" evidence="5">
    <location>
        <begin position="238"/>
        <end position="311"/>
    </location>
</feature>
<dbReference type="GO" id="GO:0016020">
    <property type="term" value="C:membrane"/>
    <property type="evidence" value="ECO:0007669"/>
    <property type="project" value="InterPro"/>
</dbReference>
<gene>
    <name evidence="6" type="ORF">SAMN04489724_4422</name>
</gene>
<dbReference type="STRING" id="305507.SAMN04489724_4422"/>
<dbReference type="EMBL" id="FPBF01000008">
    <property type="protein sequence ID" value="SFU15493.1"/>
    <property type="molecule type" value="Genomic_DNA"/>
</dbReference>
<dbReference type="Gene3D" id="1.10.287.470">
    <property type="entry name" value="Helix hairpin bin"/>
    <property type="match status" value="1"/>
</dbReference>
<protein>
    <submittedName>
        <fullName evidence="6">Membrane fusion protein, cobalt-zinc-cadmium efflux system</fullName>
    </submittedName>
</protein>
<dbReference type="Pfam" id="PF25954">
    <property type="entry name" value="Beta-barrel_RND_2"/>
    <property type="match status" value="1"/>
</dbReference>
<dbReference type="Gene3D" id="2.40.420.20">
    <property type="match status" value="1"/>
</dbReference>
<keyword evidence="3" id="KW-0175">Coiled coil</keyword>
<feature type="chain" id="PRO_5011699945" evidence="4">
    <location>
        <begin position="23"/>
        <end position="386"/>
    </location>
</feature>
<dbReference type="GO" id="GO:0022857">
    <property type="term" value="F:transmembrane transporter activity"/>
    <property type="evidence" value="ECO:0007669"/>
    <property type="project" value="InterPro"/>
</dbReference>
<dbReference type="OrthoDB" id="9814657at2"/>
<dbReference type="PANTHER" id="PTHR30097">
    <property type="entry name" value="CATION EFFLUX SYSTEM PROTEIN CUSB"/>
    <property type="match status" value="1"/>
</dbReference>
<evidence type="ECO:0000313" key="6">
    <source>
        <dbReference type="EMBL" id="SFU15493.1"/>
    </source>
</evidence>
<name>A0A1I7DV16_9BACT</name>
<evidence type="ECO:0000259" key="5">
    <source>
        <dbReference type="Pfam" id="PF25954"/>
    </source>
</evidence>
<feature type="signal peptide" evidence="4">
    <location>
        <begin position="1"/>
        <end position="22"/>
    </location>
</feature>
<dbReference type="InterPro" id="IPR051909">
    <property type="entry name" value="MFP_Cation_Efflux"/>
</dbReference>
<dbReference type="GO" id="GO:0015679">
    <property type="term" value="P:plasma membrane copper ion transport"/>
    <property type="evidence" value="ECO:0007669"/>
    <property type="project" value="TreeGrafter"/>
</dbReference>
<keyword evidence="7" id="KW-1185">Reference proteome</keyword>
<dbReference type="Gene3D" id="2.40.30.170">
    <property type="match status" value="1"/>
</dbReference>
<comment type="similarity">
    <text evidence="1">Belongs to the membrane fusion protein (MFP) (TC 8.A.1) family.</text>
</comment>
<proteinExistence type="inferred from homology"/>
<feature type="coiled-coil region" evidence="3">
    <location>
        <begin position="160"/>
        <end position="187"/>
    </location>
</feature>
<dbReference type="GO" id="GO:0030313">
    <property type="term" value="C:cell envelope"/>
    <property type="evidence" value="ECO:0007669"/>
    <property type="project" value="TreeGrafter"/>
</dbReference>
<reference evidence="7" key="1">
    <citation type="submission" date="2016-10" db="EMBL/GenBank/DDBJ databases">
        <authorList>
            <person name="Varghese N."/>
            <person name="Submissions S."/>
        </authorList>
    </citation>
    <scope>NUCLEOTIDE SEQUENCE [LARGE SCALE GENOMIC DNA]</scope>
    <source>
        <strain evidence="7">DSM 23445</strain>
    </source>
</reference>
<dbReference type="AlphaFoldDB" id="A0A1I7DV16"/>
<sequence>MKNIYIKTFLNATVLASSLLFVQCTSSGESDSDGVEVEAGTSSGPFITVSQKQFETMKMKWGSPKMEEFSEGLSVQGMVKVPVEGIQEISAFFGGYVSGLNKLEGEPVRKGEVLFYLENTDFIRLQQDYLEASSQLNYLKAEFERQETLFGEKIASQKNYLKAEADYQATKAKAESLKRQLALININADQLKPENIRSKVPVLSPIAGFVDGIHLVQGSFLSVGGKAMTVISKEHLHIELVVFEKDAGNIHKGQKVLVTIPDIPGKTLEAEVFVVGQSINNERQINVHAHLPDEKEDALLFPGMFLEAKLIQDPKEAWVVPVTSVVVSEGESYVLVQREKTEVGFKLEKIAVKTGLESDGMIELLPNEALDENTVILTYGGFNLLP</sequence>
<dbReference type="PANTHER" id="PTHR30097:SF4">
    <property type="entry name" value="SLR6042 PROTEIN"/>
    <property type="match status" value="1"/>
</dbReference>
<dbReference type="GO" id="GO:0060003">
    <property type="term" value="P:copper ion export"/>
    <property type="evidence" value="ECO:0007669"/>
    <property type="project" value="TreeGrafter"/>
</dbReference>
<evidence type="ECO:0000313" key="7">
    <source>
        <dbReference type="Proteomes" id="UP000199673"/>
    </source>
</evidence>
<organism evidence="6 7">
    <name type="scientific">Algoriphagus locisalis</name>
    <dbReference type="NCBI Taxonomy" id="305507"/>
    <lineage>
        <taxon>Bacteria</taxon>
        <taxon>Pseudomonadati</taxon>
        <taxon>Bacteroidota</taxon>
        <taxon>Cytophagia</taxon>
        <taxon>Cytophagales</taxon>
        <taxon>Cyclobacteriaceae</taxon>
        <taxon>Algoriphagus</taxon>
    </lineage>
</organism>
<evidence type="ECO:0000256" key="1">
    <source>
        <dbReference type="ARBA" id="ARBA00009477"/>
    </source>
</evidence>
<dbReference type="Proteomes" id="UP000199673">
    <property type="component" value="Unassembled WGS sequence"/>
</dbReference>
<dbReference type="NCBIfam" id="TIGR01730">
    <property type="entry name" value="RND_mfp"/>
    <property type="match status" value="1"/>
</dbReference>
<evidence type="ECO:0000256" key="4">
    <source>
        <dbReference type="SAM" id="SignalP"/>
    </source>
</evidence>
<evidence type="ECO:0000256" key="3">
    <source>
        <dbReference type="SAM" id="Coils"/>
    </source>
</evidence>
<dbReference type="InterPro" id="IPR006143">
    <property type="entry name" value="RND_pump_MFP"/>
</dbReference>
<keyword evidence="2" id="KW-0813">Transport</keyword>